<protein>
    <submittedName>
        <fullName evidence="3">Universal stress protein UspE</fullName>
    </submittedName>
</protein>
<dbReference type="PANTHER" id="PTHR46268">
    <property type="entry name" value="STRESS RESPONSE PROTEIN NHAX"/>
    <property type="match status" value="1"/>
</dbReference>
<dbReference type="RefSeq" id="WP_145366626.1">
    <property type="nucleotide sequence ID" value="NZ_CP036275.1"/>
</dbReference>
<dbReference type="AlphaFoldDB" id="A0A517Z098"/>
<dbReference type="InterPro" id="IPR014729">
    <property type="entry name" value="Rossmann-like_a/b/a_fold"/>
</dbReference>
<dbReference type="Gene3D" id="3.40.50.620">
    <property type="entry name" value="HUPs"/>
    <property type="match status" value="1"/>
</dbReference>
<organism evidence="3 4">
    <name type="scientific">Maioricimonas rarisocia</name>
    <dbReference type="NCBI Taxonomy" id="2528026"/>
    <lineage>
        <taxon>Bacteria</taxon>
        <taxon>Pseudomonadati</taxon>
        <taxon>Planctomycetota</taxon>
        <taxon>Planctomycetia</taxon>
        <taxon>Planctomycetales</taxon>
        <taxon>Planctomycetaceae</taxon>
        <taxon>Maioricimonas</taxon>
    </lineage>
</organism>
<dbReference type="Proteomes" id="UP000320496">
    <property type="component" value="Chromosome"/>
</dbReference>
<dbReference type="CDD" id="cd00293">
    <property type="entry name" value="USP-like"/>
    <property type="match status" value="1"/>
</dbReference>
<gene>
    <name evidence="3" type="ORF">Mal4_01920</name>
</gene>
<evidence type="ECO:0000313" key="3">
    <source>
        <dbReference type="EMBL" id="QDU35910.1"/>
    </source>
</evidence>
<evidence type="ECO:0000256" key="1">
    <source>
        <dbReference type="ARBA" id="ARBA00008791"/>
    </source>
</evidence>
<dbReference type="KEGG" id="mri:Mal4_01920"/>
<comment type="similarity">
    <text evidence="1">Belongs to the universal stress protein A family.</text>
</comment>
<accession>A0A517Z098</accession>
<keyword evidence="4" id="KW-1185">Reference proteome</keyword>
<evidence type="ECO:0000313" key="4">
    <source>
        <dbReference type="Proteomes" id="UP000320496"/>
    </source>
</evidence>
<evidence type="ECO:0000259" key="2">
    <source>
        <dbReference type="Pfam" id="PF00582"/>
    </source>
</evidence>
<proteinExistence type="inferred from homology"/>
<dbReference type="OrthoDB" id="9777884at2"/>
<dbReference type="PANTHER" id="PTHR46268:SF6">
    <property type="entry name" value="UNIVERSAL STRESS PROTEIN UP12"/>
    <property type="match status" value="1"/>
</dbReference>
<sequence>MLPRFRHILIPVDFTEKNRAALEIAFEMSAHNRARVTLLHVIETLDGIDDDDDVQNLYDRLAVRASSELESLVQRFSDSGQEAEYKVRYGKRVLEIVSYAADRDVDLVVMSSHPVDRQHPVQSIATVSYQVSLLCECPVLLVK</sequence>
<dbReference type="InterPro" id="IPR006016">
    <property type="entry name" value="UspA"/>
</dbReference>
<name>A0A517Z098_9PLAN</name>
<reference evidence="3 4" key="1">
    <citation type="submission" date="2019-02" db="EMBL/GenBank/DDBJ databases">
        <title>Deep-cultivation of Planctomycetes and their phenomic and genomic characterization uncovers novel biology.</title>
        <authorList>
            <person name="Wiegand S."/>
            <person name="Jogler M."/>
            <person name="Boedeker C."/>
            <person name="Pinto D."/>
            <person name="Vollmers J."/>
            <person name="Rivas-Marin E."/>
            <person name="Kohn T."/>
            <person name="Peeters S.H."/>
            <person name="Heuer A."/>
            <person name="Rast P."/>
            <person name="Oberbeckmann S."/>
            <person name="Bunk B."/>
            <person name="Jeske O."/>
            <person name="Meyerdierks A."/>
            <person name="Storesund J.E."/>
            <person name="Kallscheuer N."/>
            <person name="Luecker S."/>
            <person name="Lage O.M."/>
            <person name="Pohl T."/>
            <person name="Merkel B.J."/>
            <person name="Hornburger P."/>
            <person name="Mueller R.-W."/>
            <person name="Bruemmer F."/>
            <person name="Labrenz M."/>
            <person name="Spormann A.M."/>
            <person name="Op den Camp H."/>
            <person name="Overmann J."/>
            <person name="Amann R."/>
            <person name="Jetten M.S.M."/>
            <person name="Mascher T."/>
            <person name="Medema M.H."/>
            <person name="Devos D.P."/>
            <person name="Kaster A.-K."/>
            <person name="Ovreas L."/>
            <person name="Rohde M."/>
            <person name="Galperin M.Y."/>
            <person name="Jogler C."/>
        </authorList>
    </citation>
    <scope>NUCLEOTIDE SEQUENCE [LARGE SCALE GENOMIC DNA]</scope>
    <source>
        <strain evidence="3 4">Mal4</strain>
    </source>
</reference>
<feature type="domain" description="UspA" evidence="2">
    <location>
        <begin position="5"/>
        <end position="143"/>
    </location>
</feature>
<dbReference type="EMBL" id="CP036275">
    <property type="protein sequence ID" value="QDU35910.1"/>
    <property type="molecule type" value="Genomic_DNA"/>
</dbReference>
<dbReference type="SUPFAM" id="SSF52402">
    <property type="entry name" value="Adenine nucleotide alpha hydrolases-like"/>
    <property type="match status" value="1"/>
</dbReference>
<dbReference type="Pfam" id="PF00582">
    <property type="entry name" value="Usp"/>
    <property type="match status" value="1"/>
</dbReference>